<reference evidence="1" key="1">
    <citation type="submission" date="2022-06" db="EMBL/GenBank/DDBJ databases">
        <title>Sphingomonas sp. nov. isolated from rhizosphere soil of tomato.</title>
        <authorList>
            <person name="Dong H."/>
            <person name="Gao R."/>
        </authorList>
    </citation>
    <scope>NUCLEOTIDE SEQUENCE</scope>
    <source>
        <strain evidence="1">MMSM24</strain>
    </source>
</reference>
<organism evidence="1 2">
    <name type="scientific">Sphingomonas lycopersici</name>
    <dbReference type="NCBI Taxonomy" id="2951807"/>
    <lineage>
        <taxon>Bacteria</taxon>
        <taxon>Pseudomonadati</taxon>
        <taxon>Pseudomonadota</taxon>
        <taxon>Alphaproteobacteria</taxon>
        <taxon>Sphingomonadales</taxon>
        <taxon>Sphingomonadaceae</taxon>
        <taxon>Sphingomonas</taxon>
    </lineage>
</organism>
<evidence type="ECO:0000313" key="2">
    <source>
        <dbReference type="Proteomes" id="UP001165565"/>
    </source>
</evidence>
<dbReference type="AlphaFoldDB" id="A0AA41ZGL3"/>
<proteinExistence type="predicted"/>
<evidence type="ECO:0000313" key="1">
    <source>
        <dbReference type="EMBL" id="MCW6536246.1"/>
    </source>
</evidence>
<name>A0AA41ZGL3_9SPHN</name>
<dbReference type="Proteomes" id="UP001165565">
    <property type="component" value="Unassembled WGS sequence"/>
</dbReference>
<comment type="caution">
    <text evidence="1">The sequence shown here is derived from an EMBL/GenBank/DDBJ whole genome shotgun (WGS) entry which is preliminary data.</text>
</comment>
<keyword evidence="2" id="KW-1185">Reference proteome</keyword>
<gene>
    <name evidence="1" type="ORF">NEE01_15815</name>
</gene>
<accession>A0AA41ZGL3</accession>
<protein>
    <submittedName>
        <fullName evidence="1">Uncharacterized protein</fullName>
    </submittedName>
</protein>
<dbReference type="EMBL" id="JANFAV010000012">
    <property type="protein sequence ID" value="MCW6536246.1"/>
    <property type="molecule type" value="Genomic_DNA"/>
</dbReference>
<dbReference type="RefSeq" id="WP_265269606.1">
    <property type="nucleotide sequence ID" value="NZ_JANFAV010000012.1"/>
</dbReference>
<sequence length="102" mass="11219">MRRHPVTVRSEDAADDNAVIGYDPPLRTYFLHAFEDPDTGELGLWLATKPEEFASLAELVAAAAAAGFTLEDLSSTDVADMADEARRPAERSLAERFGWPLR</sequence>